<keyword evidence="1" id="KW-0472">Membrane</keyword>
<dbReference type="Proteomes" id="UP000008782">
    <property type="component" value="Unassembled WGS sequence"/>
</dbReference>
<sequence length="201" mass="22830">MASSARVSYPHAAIRKAWEGMNASWYHRDATFELTRSINATLKVWECLAIGLLALDLVITLYGIGAKIPDTVLHIPNEVALVSFTELIILLQLLQILLPVYPAEEFAMFAVPQNMTDQTVCKWAAGVFGLQEAEFRGRRRDTNANDLCAFGVFLLPAGATVAWKWRRLRRRQRQIRMEEQAALLLRAFRIWDVGRLDEPGF</sequence>
<keyword evidence="1" id="KW-1133">Transmembrane helix</keyword>
<keyword evidence="3" id="KW-1185">Reference proteome</keyword>
<dbReference type="AlphaFoldDB" id="E3Q245"/>
<feature type="transmembrane region" description="Helical" evidence="1">
    <location>
        <begin position="144"/>
        <end position="163"/>
    </location>
</feature>
<evidence type="ECO:0000313" key="2">
    <source>
        <dbReference type="EMBL" id="EFQ25146.1"/>
    </source>
</evidence>
<dbReference type="eggNOG" id="ENOG502T48E">
    <property type="taxonomic scope" value="Eukaryota"/>
</dbReference>
<accession>E3Q245</accession>
<protein>
    <submittedName>
        <fullName evidence="2">Uncharacterized protein</fullName>
    </submittedName>
</protein>
<evidence type="ECO:0000313" key="3">
    <source>
        <dbReference type="Proteomes" id="UP000008782"/>
    </source>
</evidence>
<feature type="transmembrane region" description="Helical" evidence="1">
    <location>
        <begin position="80"/>
        <end position="101"/>
    </location>
</feature>
<dbReference type="RefSeq" id="XP_008089166.1">
    <property type="nucleotide sequence ID" value="XM_008090975.1"/>
</dbReference>
<dbReference type="VEuPathDB" id="FungiDB:GLRG_00290"/>
<organism evidence="3">
    <name type="scientific">Colletotrichum graminicola (strain M1.001 / M2 / FGSC 10212)</name>
    <name type="common">Maize anthracnose fungus</name>
    <name type="synonym">Glomerella graminicola</name>
    <dbReference type="NCBI Taxonomy" id="645133"/>
    <lineage>
        <taxon>Eukaryota</taxon>
        <taxon>Fungi</taxon>
        <taxon>Dikarya</taxon>
        <taxon>Ascomycota</taxon>
        <taxon>Pezizomycotina</taxon>
        <taxon>Sordariomycetes</taxon>
        <taxon>Hypocreomycetidae</taxon>
        <taxon>Glomerellales</taxon>
        <taxon>Glomerellaceae</taxon>
        <taxon>Colletotrichum</taxon>
        <taxon>Colletotrichum graminicola species complex</taxon>
    </lineage>
</organism>
<name>E3Q245_COLGM</name>
<keyword evidence="1" id="KW-0812">Transmembrane</keyword>
<feature type="transmembrane region" description="Helical" evidence="1">
    <location>
        <begin position="48"/>
        <end position="68"/>
    </location>
</feature>
<gene>
    <name evidence="2" type="ORF">GLRG_00290</name>
</gene>
<evidence type="ECO:0000256" key="1">
    <source>
        <dbReference type="SAM" id="Phobius"/>
    </source>
</evidence>
<dbReference type="EMBL" id="GG697331">
    <property type="protein sequence ID" value="EFQ25146.1"/>
    <property type="molecule type" value="Genomic_DNA"/>
</dbReference>
<dbReference type="GeneID" id="24405655"/>
<reference evidence="3" key="1">
    <citation type="journal article" date="2012" name="Nat. Genet.">
        <title>Lifestyle transitions in plant pathogenic Colletotrichum fungi deciphered by genome and transcriptome analyses.</title>
        <authorList>
            <person name="O'Connell R.J."/>
            <person name="Thon M.R."/>
            <person name="Hacquard S."/>
            <person name="Amyotte S.G."/>
            <person name="Kleemann J."/>
            <person name="Torres M.F."/>
            <person name="Damm U."/>
            <person name="Buiate E.A."/>
            <person name="Epstein L."/>
            <person name="Alkan N."/>
            <person name="Altmueller J."/>
            <person name="Alvarado-Balderrama L."/>
            <person name="Bauser C.A."/>
            <person name="Becker C."/>
            <person name="Birren B.W."/>
            <person name="Chen Z."/>
            <person name="Choi J."/>
            <person name="Crouch J.A."/>
            <person name="Duvick J.P."/>
            <person name="Farman M.A."/>
            <person name="Gan P."/>
            <person name="Heiman D."/>
            <person name="Henrissat B."/>
            <person name="Howard R.J."/>
            <person name="Kabbage M."/>
            <person name="Koch C."/>
            <person name="Kracher B."/>
            <person name="Kubo Y."/>
            <person name="Law A.D."/>
            <person name="Lebrun M.-H."/>
            <person name="Lee Y.-H."/>
            <person name="Miyara I."/>
            <person name="Moore N."/>
            <person name="Neumann U."/>
            <person name="Nordstroem K."/>
            <person name="Panaccione D.G."/>
            <person name="Panstruga R."/>
            <person name="Place M."/>
            <person name="Proctor R.H."/>
            <person name="Prusky D."/>
            <person name="Rech G."/>
            <person name="Reinhardt R."/>
            <person name="Rollins J.A."/>
            <person name="Rounsley S."/>
            <person name="Schardl C.L."/>
            <person name="Schwartz D.C."/>
            <person name="Shenoy N."/>
            <person name="Shirasu K."/>
            <person name="Sikhakolli U.R."/>
            <person name="Stueber K."/>
            <person name="Sukno S.A."/>
            <person name="Sweigard J.A."/>
            <person name="Takano Y."/>
            <person name="Takahara H."/>
            <person name="Trail F."/>
            <person name="van der Does H.C."/>
            <person name="Voll L.M."/>
            <person name="Will I."/>
            <person name="Young S."/>
            <person name="Zeng Q."/>
            <person name="Zhang J."/>
            <person name="Zhou S."/>
            <person name="Dickman M.B."/>
            <person name="Schulze-Lefert P."/>
            <person name="Ver Loren van Themaat E."/>
            <person name="Ma L.-J."/>
            <person name="Vaillancourt L.J."/>
        </authorList>
    </citation>
    <scope>NUCLEOTIDE SEQUENCE [LARGE SCALE GENOMIC DNA]</scope>
    <source>
        <strain evidence="3">M1.001 / M2 / FGSC 10212</strain>
    </source>
</reference>
<proteinExistence type="predicted"/>
<dbReference type="HOGENOM" id="CLU_1415054_0_0_1"/>
<dbReference type="OrthoDB" id="4836402at2759"/>